<dbReference type="RefSeq" id="WP_135505594.1">
    <property type="nucleotide sequence ID" value="NZ_JACHHE010000001.1"/>
</dbReference>
<reference evidence="1 2" key="1">
    <citation type="submission" date="2020-08" db="EMBL/GenBank/DDBJ databases">
        <title>Genomic Encyclopedia of Type Strains, Phase IV (KMG-IV): sequencing the most valuable type-strain genomes for metagenomic binning, comparative biology and taxonomic classification.</title>
        <authorList>
            <person name="Goeker M."/>
        </authorList>
    </citation>
    <scope>NUCLEOTIDE SEQUENCE [LARGE SCALE GENOMIC DNA]</scope>
    <source>
        <strain evidence="1 2">DSM 15895</strain>
    </source>
</reference>
<evidence type="ECO:0000313" key="2">
    <source>
        <dbReference type="Proteomes" id="UP000525923"/>
    </source>
</evidence>
<accession>A0A7W8CPJ0</accession>
<dbReference type="Proteomes" id="UP000525923">
    <property type="component" value="Unassembled WGS sequence"/>
</dbReference>
<evidence type="ECO:0000313" key="1">
    <source>
        <dbReference type="EMBL" id="MBB5179101.1"/>
    </source>
</evidence>
<organism evidence="1 2">
    <name type="scientific">Planococcus koreensis</name>
    <dbReference type="NCBI Taxonomy" id="112331"/>
    <lineage>
        <taxon>Bacteria</taxon>
        <taxon>Bacillati</taxon>
        <taxon>Bacillota</taxon>
        <taxon>Bacilli</taxon>
        <taxon>Bacillales</taxon>
        <taxon>Caryophanaceae</taxon>
        <taxon>Planococcus</taxon>
    </lineage>
</organism>
<name>A0A7W8CPJ0_9BACL</name>
<dbReference type="OrthoDB" id="2966478at2"/>
<proteinExistence type="predicted"/>
<comment type="caution">
    <text evidence="1">The sequence shown here is derived from an EMBL/GenBank/DDBJ whole genome shotgun (WGS) entry which is preliminary data.</text>
</comment>
<dbReference type="InterPro" id="IPR020908">
    <property type="entry name" value="UPF0738"/>
</dbReference>
<keyword evidence="2" id="KW-1185">Reference proteome</keyword>
<sequence>MRKLVEVQNGIISDEGIQFIVEAQEPFEALEASGRMIADSDGHAFVYLLDTGTDYIYMQFKEVLWPAMLAALQRKEVPLLQWGEQIMPLASYHEELWMLLENIEGNDNYGGAFSSAVEKAFKEALASRA</sequence>
<dbReference type="AlphaFoldDB" id="A0A7W8CPJ0"/>
<protein>
    <submittedName>
        <fullName evidence="1">Uncharacterized protein</fullName>
    </submittedName>
</protein>
<dbReference type="EMBL" id="JACHHE010000001">
    <property type="protein sequence ID" value="MBB5179101.1"/>
    <property type="molecule type" value="Genomic_DNA"/>
</dbReference>
<dbReference type="Pfam" id="PF19785">
    <property type="entry name" value="UPF0738"/>
    <property type="match status" value="1"/>
</dbReference>
<gene>
    <name evidence="1" type="ORF">HNQ44_000523</name>
</gene>